<dbReference type="InterPro" id="IPR051782">
    <property type="entry name" value="ABC_Transporter_VariousFunc"/>
</dbReference>
<dbReference type="EMBL" id="FOCQ01000009">
    <property type="protein sequence ID" value="SEN34127.1"/>
    <property type="molecule type" value="Genomic_DNA"/>
</dbReference>
<dbReference type="InterPro" id="IPR017871">
    <property type="entry name" value="ABC_transporter-like_CS"/>
</dbReference>
<dbReference type="InterPro" id="IPR027417">
    <property type="entry name" value="P-loop_NTPase"/>
</dbReference>
<evidence type="ECO:0000256" key="2">
    <source>
        <dbReference type="ARBA" id="ARBA00022741"/>
    </source>
</evidence>
<evidence type="ECO:0000259" key="4">
    <source>
        <dbReference type="PROSITE" id="PS50893"/>
    </source>
</evidence>
<dbReference type="STRING" id="1173111.SAMN05444955_10923"/>
<dbReference type="SUPFAM" id="SSF52540">
    <property type="entry name" value="P-loop containing nucleoside triphosphate hydrolases"/>
    <property type="match status" value="1"/>
</dbReference>
<dbReference type="RefSeq" id="WP_089969429.1">
    <property type="nucleotide sequence ID" value="NZ_FOCQ01000009.1"/>
</dbReference>
<evidence type="ECO:0000313" key="6">
    <source>
        <dbReference type="Proteomes" id="UP000199695"/>
    </source>
</evidence>
<dbReference type="Gene3D" id="3.40.50.300">
    <property type="entry name" value="P-loop containing nucleotide triphosphate hydrolases"/>
    <property type="match status" value="1"/>
</dbReference>
<evidence type="ECO:0000256" key="3">
    <source>
        <dbReference type="ARBA" id="ARBA00022840"/>
    </source>
</evidence>
<dbReference type="Proteomes" id="UP000199695">
    <property type="component" value="Unassembled WGS sequence"/>
</dbReference>
<feature type="domain" description="ABC transporter" evidence="4">
    <location>
        <begin position="2"/>
        <end position="233"/>
    </location>
</feature>
<dbReference type="AlphaFoldDB" id="A0A1H8FS93"/>
<name>A0A1H8FS93_9BACL</name>
<reference evidence="5 6" key="1">
    <citation type="submission" date="2016-10" db="EMBL/GenBank/DDBJ databases">
        <authorList>
            <person name="de Groot N.N."/>
        </authorList>
    </citation>
    <scope>NUCLEOTIDE SEQUENCE [LARGE SCALE GENOMIC DNA]</scope>
    <source>
        <strain evidence="5 6">DSM 46701</strain>
    </source>
</reference>
<evidence type="ECO:0000313" key="5">
    <source>
        <dbReference type="EMBL" id="SEN34127.1"/>
    </source>
</evidence>
<keyword evidence="2" id="KW-0547">Nucleotide-binding</keyword>
<evidence type="ECO:0000256" key="1">
    <source>
        <dbReference type="ARBA" id="ARBA00022448"/>
    </source>
</evidence>
<proteinExistence type="predicted"/>
<keyword evidence="1" id="KW-0813">Transport</keyword>
<accession>A0A1H8FS93</accession>
<organism evidence="5 6">
    <name type="scientific">Lihuaxuella thermophila</name>
    <dbReference type="NCBI Taxonomy" id="1173111"/>
    <lineage>
        <taxon>Bacteria</taxon>
        <taxon>Bacillati</taxon>
        <taxon>Bacillota</taxon>
        <taxon>Bacilli</taxon>
        <taxon>Bacillales</taxon>
        <taxon>Thermoactinomycetaceae</taxon>
        <taxon>Lihuaxuella</taxon>
    </lineage>
</organism>
<dbReference type="SMART" id="SM00382">
    <property type="entry name" value="AAA"/>
    <property type="match status" value="1"/>
</dbReference>
<protein>
    <submittedName>
        <fullName evidence="5">ABC-2 type transport system ATP-binding protein</fullName>
    </submittedName>
</protein>
<dbReference type="InterPro" id="IPR003593">
    <property type="entry name" value="AAA+_ATPase"/>
</dbReference>
<dbReference type="PROSITE" id="PS50893">
    <property type="entry name" value="ABC_TRANSPORTER_2"/>
    <property type="match status" value="1"/>
</dbReference>
<keyword evidence="3 5" id="KW-0067">ATP-binding</keyword>
<dbReference type="GO" id="GO:0005524">
    <property type="term" value="F:ATP binding"/>
    <property type="evidence" value="ECO:0007669"/>
    <property type="project" value="UniProtKB-KW"/>
</dbReference>
<dbReference type="PANTHER" id="PTHR42939:SF2">
    <property type="entry name" value="ABC-TYPE TRANSPORTER ATP-BINDING PROTEIN ECSA"/>
    <property type="match status" value="1"/>
</dbReference>
<dbReference type="Pfam" id="PF00005">
    <property type="entry name" value="ABC_tran"/>
    <property type="match status" value="1"/>
</dbReference>
<dbReference type="InterPro" id="IPR003439">
    <property type="entry name" value="ABC_transporter-like_ATP-bd"/>
</dbReference>
<dbReference type="GO" id="GO:0016887">
    <property type="term" value="F:ATP hydrolysis activity"/>
    <property type="evidence" value="ECO:0007669"/>
    <property type="project" value="InterPro"/>
</dbReference>
<sequence>MLSVQNLTGGYAAHQPVIHDVSLEVRPFEIVGLIGLNGAGKSTTIKQILGLLVPQKGTVTLDGKLLSEDPFFFRSKMAFIPELPHFYEELTLWEHLELTARAYRLPREVFQERAEHLLETFRLKKAANWFPNTFSKGMQQKIMILCALLVQPSYLIVDEPFVGLDPLAIQALLKMLKDGKERGMGILMSTHILEMAEKYCDRFVILHDGRVKLRGTLAEMRRETGDPDASLEELFIQVVKG</sequence>
<dbReference type="PANTHER" id="PTHR42939">
    <property type="entry name" value="ABC TRANSPORTER ATP-BINDING PROTEIN ALBC-RELATED"/>
    <property type="match status" value="1"/>
</dbReference>
<keyword evidence="6" id="KW-1185">Reference proteome</keyword>
<dbReference type="CDD" id="cd03230">
    <property type="entry name" value="ABC_DR_subfamily_A"/>
    <property type="match status" value="1"/>
</dbReference>
<dbReference type="OrthoDB" id="9804819at2"/>
<gene>
    <name evidence="5" type="ORF">SAMN05444955_10923</name>
</gene>
<dbReference type="PROSITE" id="PS00211">
    <property type="entry name" value="ABC_TRANSPORTER_1"/>
    <property type="match status" value="1"/>
</dbReference>